<feature type="domain" description="C2H2-type" evidence="12">
    <location>
        <begin position="99"/>
        <end position="124"/>
    </location>
</feature>
<dbReference type="GeneID" id="63699967"/>
<proteinExistence type="predicted"/>
<evidence type="ECO:0000256" key="9">
    <source>
        <dbReference type="ARBA" id="ARBA00023242"/>
    </source>
</evidence>
<dbReference type="EMBL" id="KK088438">
    <property type="protein sequence ID" value="EYE92192.1"/>
    <property type="molecule type" value="Genomic_DNA"/>
</dbReference>
<keyword evidence="3" id="KW-0677">Repeat</keyword>
<evidence type="ECO:0000256" key="5">
    <source>
        <dbReference type="ARBA" id="ARBA00022833"/>
    </source>
</evidence>
<dbReference type="GO" id="GO:0000978">
    <property type="term" value="F:RNA polymerase II cis-regulatory region sequence-specific DNA binding"/>
    <property type="evidence" value="ECO:0007669"/>
    <property type="project" value="TreeGrafter"/>
</dbReference>
<name>A0A017S5G3_ASPRC</name>
<keyword evidence="7" id="KW-0238">DNA-binding</keyword>
<dbReference type="InterPro" id="IPR036236">
    <property type="entry name" value="Znf_C2H2_sf"/>
</dbReference>
<protein>
    <recommendedName>
        <fullName evidence="12">C2H2-type domain-containing protein</fullName>
    </recommendedName>
</protein>
<dbReference type="GO" id="GO:0005634">
    <property type="term" value="C:nucleus"/>
    <property type="evidence" value="ECO:0007669"/>
    <property type="project" value="UniProtKB-SubCell"/>
</dbReference>
<keyword evidence="5" id="KW-0862">Zinc</keyword>
<dbReference type="HOGENOM" id="CLU_079429_0_0_1"/>
<keyword evidence="8" id="KW-0804">Transcription</keyword>
<feature type="domain" description="C2H2-type" evidence="12">
    <location>
        <begin position="69"/>
        <end position="98"/>
    </location>
</feature>
<sequence length="297" mass="34039">MAPGTGRDFNCSWEHCGKSFNRKSDLCRHYRIHTNERPYHCTVQDCNKSFIQRSALTVHSRTHTGEKPHVCDHEGCHKAFSDSSSLARHRRIHTGKRPYICQEPACERSFCRKTTLTKHQHRSHPSGAMARPPSEDTSSEHSYQAPVSMSIPNEQYILPQQPFYAQSVTPSHDFYPPPQQQNLPMTQMVPEPQPAPPSLVTQNVAVSPPLGIQQMQQQVEQQYLQLMQQRYEANRVVNYVPPAQSYHQPAPYAGQQPMTEAHPLMMSTYLPSNYEYKPPMRMLDQPEGTDWRFLGVG</sequence>
<organism evidence="13 14">
    <name type="scientific">Aspergillus ruber (strain CBS 135680)</name>
    <dbReference type="NCBI Taxonomy" id="1388766"/>
    <lineage>
        <taxon>Eukaryota</taxon>
        <taxon>Fungi</taxon>
        <taxon>Dikarya</taxon>
        <taxon>Ascomycota</taxon>
        <taxon>Pezizomycotina</taxon>
        <taxon>Eurotiomycetes</taxon>
        <taxon>Eurotiomycetidae</taxon>
        <taxon>Eurotiales</taxon>
        <taxon>Aspergillaceae</taxon>
        <taxon>Aspergillus</taxon>
        <taxon>Aspergillus subgen. Aspergillus</taxon>
    </lineage>
</organism>
<dbReference type="Pfam" id="PF00096">
    <property type="entry name" value="zf-C2H2"/>
    <property type="match status" value="3"/>
</dbReference>
<dbReference type="AlphaFoldDB" id="A0A017S5G3"/>
<dbReference type="GO" id="GO:0000785">
    <property type="term" value="C:chromatin"/>
    <property type="evidence" value="ECO:0007669"/>
    <property type="project" value="TreeGrafter"/>
</dbReference>
<evidence type="ECO:0000256" key="10">
    <source>
        <dbReference type="PROSITE-ProRule" id="PRU00042"/>
    </source>
</evidence>
<evidence type="ECO:0000313" key="14">
    <source>
        <dbReference type="Proteomes" id="UP000019804"/>
    </source>
</evidence>
<evidence type="ECO:0000256" key="1">
    <source>
        <dbReference type="ARBA" id="ARBA00004123"/>
    </source>
</evidence>
<feature type="region of interest" description="Disordered" evidence="11">
    <location>
        <begin position="117"/>
        <end position="144"/>
    </location>
</feature>
<evidence type="ECO:0000256" key="6">
    <source>
        <dbReference type="ARBA" id="ARBA00023015"/>
    </source>
</evidence>
<keyword evidence="4 10" id="KW-0863">Zinc-finger</keyword>
<feature type="domain" description="C2H2-type" evidence="12">
    <location>
        <begin position="39"/>
        <end position="68"/>
    </location>
</feature>
<keyword evidence="2" id="KW-0479">Metal-binding</keyword>
<evidence type="ECO:0000256" key="11">
    <source>
        <dbReference type="SAM" id="MobiDB-lite"/>
    </source>
</evidence>
<dbReference type="PROSITE" id="PS50157">
    <property type="entry name" value="ZINC_FINGER_C2H2_2"/>
    <property type="match status" value="4"/>
</dbReference>
<dbReference type="FunFam" id="3.30.160.60:FF:002343">
    <property type="entry name" value="Zinc finger protein 33A"/>
    <property type="match status" value="1"/>
</dbReference>
<evidence type="ECO:0000256" key="4">
    <source>
        <dbReference type="ARBA" id="ARBA00022771"/>
    </source>
</evidence>
<evidence type="ECO:0000313" key="13">
    <source>
        <dbReference type="EMBL" id="EYE92192.1"/>
    </source>
</evidence>
<accession>A0A017S5G3</accession>
<evidence type="ECO:0000256" key="3">
    <source>
        <dbReference type="ARBA" id="ARBA00022737"/>
    </source>
</evidence>
<dbReference type="Gene3D" id="3.30.160.60">
    <property type="entry name" value="Classic Zinc Finger"/>
    <property type="match status" value="4"/>
</dbReference>
<dbReference type="Proteomes" id="UP000019804">
    <property type="component" value="Unassembled WGS sequence"/>
</dbReference>
<dbReference type="SMART" id="SM00355">
    <property type="entry name" value="ZnF_C2H2"/>
    <property type="match status" value="4"/>
</dbReference>
<dbReference type="SUPFAM" id="SSF57667">
    <property type="entry name" value="beta-beta-alpha zinc fingers"/>
    <property type="match status" value="3"/>
</dbReference>
<dbReference type="RefSeq" id="XP_040635880.1">
    <property type="nucleotide sequence ID" value="XM_040784843.1"/>
</dbReference>
<dbReference type="InterPro" id="IPR013087">
    <property type="entry name" value="Znf_C2H2_type"/>
</dbReference>
<keyword evidence="9" id="KW-0539">Nucleus</keyword>
<dbReference type="STRING" id="1388766.A0A017S5G3"/>
<reference evidence="14" key="1">
    <citation type="journal article" date="2014" name="Nat. Commun.">
        <title>Genomic adaptations of the halophilic Dead Sea filamentous fungus Eurotium rubrum.</title>
        <authorList>
            <person name="Kis-Papo T."/>
            <person name="Weig A.R."/>
            <person name="Riley R."/>
            <person name="Persoh D."/>
            <person name="Salamov A."/>
            <person name="Sun H."/>
            <person name="Lipzen A."/>
            <person name="Wasser S.P."/>
            <person name="Rambold G."/>
            <person name="Grigoriev I.V."/>
            <person name="Nevo E."/>
        </authorList>
    </citation>
    <scope>NUCLEOTIDE SEQUENCE [LARGE SCALE GENOMIC DNA]</scope>
    <source>
        <strain evidence="14">CBS 135680</strain>
    </source>
</reference>
<dbReference type="PANTHER" id="PTHR14003">
    <property type="entry name" value="TRANSCRIPTIONAL REPRESSOR PROTEIN YY"/>
    <property type="match status" value="1"/>
</dbReference>
<dbReference type="GO" id="GO:0000981">
    <property type="term" value="F:DNA-binding transcription factor activity, RNA polymerase II-specific"/>
    <property type="evidence" value="ECO:0007669"/>
    <property type="project" value="UniProtKB-ARBA"/>
</dbReference>
<dbReference type="PROSITE" id="PS00028">
    <property type="entry name" value="ZINC_FINGER_C2H2_1"/>
    <property type="match status" value="4"/>
</dbReference>
<comment type="subcellular location">
    <subcellularLocation>
        <location evidence="1">Nucleus</location>
    </subcellularLocation>
</comment>
<dbReference type="FunFam" id="3.30.160.60:FF:000149">
    <property type="entry name" value="Zinc finger protein 569"/>
    <property type="match status" value="1"/>
</dbReference>
<gene>
    <name evidence="13" type="ORF">EURHEDRAFT_462954</name>
</gene>
<evidence type="ECO:0000256" key="7">
    <source>
        <dbReference type="ARBA" id="ARBA00023125"/>
    </source>
</evidence>
<evidence type="ECO:0000256" key="2">
    <source>
        <dbReference type="ARBA" id="ARBA00022723"/>
    </source>
</evidence>
<keyword evidence="14" id="KW-1185">Reference proteome</keyword>
<dbReference type="GO" id="GO:0008270">
    <property type="term" value="F:zinc ion binding"/>
    <property type="evidence" value="ECO:0007669"/>
    <property type="project" value="UniProtKB-KW"/>
</dbReference>
<dbReference type="FunFam" id="3.30.160.60:FF:000125">
    <property type="entry name" value="Putative zinc finger protein 143"/>
    <property type="match status" value="1"/>
</dbReference>
<keyword evidence="6" id="KW-0805">Transcription regulation</keyword>
<dbReference type="OrthoDB" id="3437960at2759"/>
<dbReference type="GO" id="GO:0005667">
    <property type="term" value="C:transcription regulator complex"/>
    <property type="evidence" value="ECO:0007669"/>
    <property type="project" value="TreeGrafter"/>
</dbReference>
<feature type="domain" description="C2H2-type" evidence="12">
    <location>
        <begin position="9"/>
        <end position="38"/>
    </location>
</feature>
<evidence type="ECO:0000256" key="8">
    <source>
        <dbReference type="ARBA" id="ARBA00023163"/>
    </source>
</evidence>
<dbReference type="PANTHER" id="PTHR14003:SF22">
    <property type="entry name" value="FINGER DOMAIN PROTEIN, PUTATIVE (AFU_ORTHOLOGUE AFUA_4G11480)-RELATED"/>
    <property type="match status" value="1"/>
</dbReference>
<evidence type="ECO:0000259" key="12">
    <source>
        <dbReference type="PROSITE" id="PS50157"/>
    </source>
</evidence>